<dbReference type="EMBL" id="AACS02000008">
    <property type="protein sequence ID" value="EFI27135.1"/>
    <property type="molecule type" value="Genomic_DNA"/>
</dbReference>
<dbReference type="InParanoid" id="D6RP92"/>
<organism evidence="2 3">
    <name type="scientific">Coprinopsis cinerea (strain Okayama-7 / 130 / ATCC MYA-4618 / FGSC 9003)</name>
    <name type="common">Inky cap fungus</name>
    <name type="synonym">Hormographiella aspergillata</name>
    <dbReference type="NCBI Taxonomy" id="240176"/>
    <lineage>
        <taxon>Eukaryota</taxon>
        <taxon>Fungi</taxon>
        <taxon>Dikarya</taxon>
        <taxon>Basidiomycota</taxon>
        <taxon>Agaricomycotina</taxon>
        <taxon>Agaricomycetes</taxon>
        <taxon>Agaricomycetidae</taxon>
        <taxon>Agaricales</taxon>
        <taxon>Agaricineae</taxon>
        <taxon>Psathyrellaceae</taxon>
        <taxon>Coprinopsis</taxon>
    </lineage>
</organism>
<keyword evidence="1" id="KW-0732">Signal</keyword>
<gene>
    <name evidence="2" type="ORF">CC1G_14960</name>
</gene>
<evidence type="ECO:0000256" key="1">
    <source>
        <dbReference type="SAM" id="SignalP"/>
    </source>
</evidence>
<dbReference type="RefSeq" id="XP_002910629.1">
    <property type="nucleotide sequence ID" value="XM_002910583.1"/>
</dbReference>
<dbReference type="HOGENOM" id="CLU_2793892_0_0_1"/>
<name>D6RP92_COPC7</name>
<keyword evidence="3" id="KW-1185">Reference proteome</keyword>
<dbReference type="Proteomes" id="UP000001861">
    <property type="component" value="Unassembled WGS sequence"/>
</dbReference>
<comment type="caution">
    <text evidence="2">The sequence shown here is derived from an EMBL/GenBank/DDBJ whole genome shotgun (WGS) entry which is preliminary data.</text>
</comment>
<evidence type="ECO:0000313" key="2">
    <source>
        <dbReference type="EMBL" id="EFI27135.1"/>
    </source>
</evidence>
<dbReference type="KEGG" id="cci:CC1G_14960"/>
<dbReference type="GeneID" id="9379038"/>
<dbReference type="AlphaFoldDB" id="D6RP92"/>
<proteinExistence type="predicted"/>
<dbReference type="VEuPathDB" id="FungiDB:CC1G_14960"/>
<reference evidence="2 3" key="1">
    <citation type="journal article" date="2010" name="Proc. Natl. Acad. Sci. U.S.A.">
        <title>Insights into evolution of multicellular fungi from the assembled chromosomes of the mushroom Coprinopsis cinerea (Coprinus cinereus).</title>
        <authorList>
            <person name="Stajich J.E."/>
            <person name="Wilke S.K."/>
            <person name="Ahren D."/>
            <person name="Au C.H."/>
            <person name="Birren B.W."/>
            <person name="Borodovsky M."/>
            <person name="Burns C."/>
            <person name="Canback B."/>
            <person name="Casselton L.A."/>
            <person name="Cheng C.K."/>
            <person name="Deng J."/>
            <person name="Dietrich F.S."/>
            <person name="Fargo D.C."/>
            <person name="Farman M.L."/>
            <person name="Gathman A.C."/>
            <person name="Goldberg J."/>
            <person name="Guigo R."/>
            <person name="Hoegger P.J."/>
            <person name="Hooker J.B."/>
            <person name="Huggins A."/>
            <person name="James T.Y."/>
            <person name="Kamada T."/>
            <person name="Kilaru S."/>
            <person name="Kodira C."/>
            <person name="Kues U."/>
            <person name="Kupfer D."/>
            <person name="Kwan H.S."/>
            <person name="Lomsadze A."/>
            <person name="Li W."/>
            <person name="Lilly W.W."/>
            <person name="Ma L.J."/>
            <person name="Mackey A.J."/>
            <person name="Manning G."/>
            <person name="Martin F."/>
            <person name="Muraguchi H."/>
            <person name="Natvig D.O."/>
            <person name="Palmerini H."/>
            <person name="Ramesh M.A."/>
            <person name="Rehmeyer C.J."/>
            <person name="Roe B.A."/>
            <person name="Shenoy N."/>
            <person name="Stanke M."/>
            <person name="Ter-Hovhannisyan V."/>
            <person name="Tunlid A."/>
            <person name="Velagapudi R."/>
            <person name="Vision T.J."/>
            <person name="Zeng Q."/>
            <person name="Zolan M.E."/>
            <person name="Pukkila P.J."/>
        </authorList>
    </citation>
    <scope>NUCLEOTIDE SEQUENCE [LARGE SCALE GENOMIC DNA]</scope>
    <source>
        <strain evidence="3">Okayama-7 / 130 / ATCC MYA-4618 / FGSC 9003</strain>
    </source>
</reference>
<protein>
    <submittedName>
        <fullName evidence="2">Uncharacterized protein</fullName>
    </submittedName>
</protein>
<feature type="signal peptide" evidence="1">
    <location>
        <begin position="1"/>
        <end position="19"/>
    </location>
</feature>
<sequence length="68" mass="7670">MSKFSLILALFLTSAFVAAAPFRHTVPGNELAEGLPRLYVARNETEEEPDHDDRIDAMWLRVDLPDAE</sequence>
<feature type="chain" id="PRO_5003087547" evidence="1">
    <location>
        <begin position="20"/>
        <end position="68"/>
    </location>
</feature>
<accession>D6RP92</accession>
<evidence type="ECO:0000313" key="3">
    <source>
        <dbReference type="Proteomes" id="UP000001861"/>
    </source>
</evidence>